<dbReference type="InterPro" id="IPR020846">
    <property type="entry name" value="MFS_dom"/>
</dbReference>
<comment type="similarity">
    <text evidence="5">Belongs to the major facilitator superfamily.</text>
</comment>
<keyword evidence="8" id="KW-0349">Heme</keyword>
<evidence type="ECO:0000256" key="21">
    <source>
        <dbReference type="ARBA" id="ARBA00066458"/>
    </source>
</evidence>
<dbReference type="CDD" id="cd02922">
    <property type="entry name" value="FCB2_FMN"/>
    <property type="match status" value="1"/>
</dbReference>
<evidence type="ECO:0000259" key="27">
    <source>
        <dbReference type="PROSITE" id="PS51349"/>
    </source>
</evidence>
<feature type="transmembrane region" description="Helical" evidence="24">
    <location>
        <begin position="197"/>
        <end position="217"/>
    </location>
</feature>
<organism evidence="28 29">
    <name type="scientific">Penicillium expansum</name>
    <name type="common">Blue mold rot fungus</name>
    <dbReference type="NCBI Taxonomy" id="27334"/>
    <lineage>
        <taxon>Eukaryota</taxon>
        <taxon>Fungi</taxon>
        <taxon>Dikarya</taxon>
        <taxon>Ascomycota</taxon>
        <taxon>Pezizomycotina</taxon>
        <taxon>Eurotiomycetes</taxon>
        <taxon>Eurotiomycetidae</taxon>
        <taxon>Eurotiales</taxon>
        <taxon>Aspergillaceae</taxon>
        <taxon>Penicillium</taxon>
    </lineage>
</organism>
<evidence type="ECO:0000256" key="10">
    <source>
        <dbReference type="ARBA" id="ARBA00022643"/>
    </source>
</evidence>
<dbReference type="VEuPathDB" id="FungiDB:PEXP_041410"/>
<dbReference type="InterPro" id="IPR000262">
    <property type="entry name" value="FMN-dep_DH"/>
</dbReference>
<keyword evidence="11 24" id="KW-0812">Transmembrane</keyword>
<comment type="similarity">
    <text evidence="20">In the N-terminal section; belongs to the cytochrome b5 family.</text>
</comment>
<evidence type="ECO:0000256" key="11">
    <source>
        <dbReference type="ARBA" id="ARBA00022692"/>
    </source>
</evidence>
<dbReference type="GO" id="GO:0022857">
    <property type="term" value="F:transmembrane transporter activity"/>
    <property type="evidence" value="ECO:0007669"/>
    <property type="project" value="InterPro"/>
</dbReference>
<dbReference type="SUPFAM" id="SSF103473">
    <property type="entry name" value="MFS general substrate transporter"/>
    <property type="match status" value="1"/>
</dbReference>
<dbReference type="OrthoDB" id="4139357at2759"/>
<evidence type="ECO:0000256" key="24">
    <source>
        <dbReference type="SAM" id="Phobius"/>
    </source>
</evidence>
<dbReference type="PROSITE" id="PS50850">
    <property type="entry name" value="MFS"/>
    <property type="match status" value="1"/>
</dbReference>
<dbReference type="InterPro" id="IPR013785">
    <property type="entry name" value="Aldolase_TIM"/>
</dbReference>
<keyword evidence="17 24" id="KW-0472">Membrane</keyword>
<dbReference type="CDD" id="cd17316">
    <property type="entry name" value="MFS_SV2_like"/>
    <property type="match status" value="1"/>
</dbReference>
<feature type="transmembrane region" description="Helical" evidence="24">
    <location>
        <begin position="109"/>
        <end position="129"/>
    </location>
</feature>
<comment type="caution">
    <text evidence="28">The sequence shown here is derived from an EMBL/GenBank/DDBJ whole genome shotgun (WGS) entry which is preliminary data.</text>
</comment>
<dbReference type="PROSITE" id="PS51349">
    <property type="entry name" value="FMN_HYDROXY_ACID_DH_2"/>
    <property type="match status" value="1"/>
</dbReference>
<comment type="subcellular location">
    <subcellularLocation>
        <location evidence="3">Membrane</location>
        <topology evidence="3">Multi-pass membrane protein</topology>
    </subcellularLocation>
    <subcellularLocation>
        <location evidence="4">Mitochondrion intermembrane space</location>
    </subcellularLocation>
</comment>
<dbReference type="InterPro" id="IPR036259">
    <property type="entry name" value="MFS_trans_sf"/>
</dbReference>
<comment type="similarity">
    <text evidence="19">In the C-terminal section; belongs to the FMN-dependent alpha-hydroxy acid dehydrogenase family.</text>
</comment>
<dbReference type="EC" id="1.1.2.3" evidence="21"/>
<keyword evidence="14" id="KW-0560">Oxidoreductase</keyword>
<dbReference type="InterPro" id="IPR036400">
    <property type="entry name" value="Cyt_B5-like_heme/steroid_sf"/>
</dbReference>
<evidence type="ECO:0000256" key="13">
    <source>
        <dbReference type="ARBA" id="ARBA00022989"/>
    </source>
</evidence>
<keyword evidence="10" id="KW-0288">FMN</keyword>
<evidence type="ECO:0000256" key="22">
    <source>
        <dbReference type="ARBA" id="ARBA00068515"/>
    </source>
</evidence>
<keyword evidence="7" id="KW-0813">Transport</keyword>
<evidence type="ECO:0000256" key="19">
    <source>
        <dbReference type="ARBA" id="ARBA00061137"/>
    </source>
</evidence>
<proteinExistence type="inferred from homology"/>
<dbReference type="PhylomeDB" id="A0A0A2JG85"/>
<dbReference type="FunFam" id="3.20.20.70:FF:000062">
    <property type="entry name" value="Cytochrome b2, mitochondrial, putative"/>
    <property type="match status" value="1"/>
</dbReference>
<evidence type="ECO:0000256" key="9">
    <source>
        <dbReference type="ARBA" id="ARBA00022630"/>
    </source>
</evidence>
<dbReference type="InterPro" id="IPR037458">
    <property type="entry name" value="L-MDH/L-LDH_FMN-bd"/>
</dbReference>
<evidence type="ECO:0000256" key="1">
    <source>
        <dbReference type="ARBA" id="ARBA00001917"/>
    </source>
</evidence>
<feature type="transmembrane region" description="Helical" evidence="24">
    <location>
        <begin position="141"/>
        <end position="165"/>
    </location>
</feature>
<dbReference type="GO" id="GO:0046872">
    <property type="term" value="F:metal ion binding"/>
    <property type="evidence" value="ECO:0007669"/>
    <property type="project" value="UniProtKB-KW"/>
</dbReference>
<sequence length="959" mass="104858">MDEIQVDKKQSQPAESSTPDYEVAKLTTIADYEVEEFYGSSTTQAYRLKSELVGKCMEEIGMGWFQWKLFVVTGFGWIVDNFASQGIGSVQPPIKQEFSGIVQVSYSSVAYYVGLILGASFWGLSSDLIGRKPAFNSTLLIAGVFLCAAAGSMNFIAFSALWAVIGTAAGGNVPVDSMIFLEFVPGSHQYLLTALSAWWNLSQLIVSLISWVFLAHFSCPTDATPETCSRSQNMGWRYTLITLGGLALTFTFVRIFVFKLPETPRYLLSQGRDQDAVNAINYVAKQNGKPEPLTLEMLQAIDAQFGNMPSEEGESKKMTAKEIVKENMQAFRGEHYRALFATRKLGRQTLIIWAIWLTVGIAYPLFFAFLPSYLATKFTEHSSLSLTYRNYCITSAVGIVGPLSAAVSVNTRMGRRWMMGISAAVTGVFLFAYVGVNTPSADLAFSCITSLLGNFEYAIMYAFTPESFPAPHRGTGTGTAAALLRFGGLIASIISSQTGFTTAPIYASAALWIVVGKFKLANFHEVTRILDSHPGGTQAILRWGGRDATEEFDMIHPSETLKDIEQSFMGTVEPQESPVTDSTPEEITQASLSTLLNLDEIEAAATKVISKKAWGYYFSAADDKISKYLNTQAYRSILFRPRIFVDCRTCELETNLLGHKVGLPIFVSPTAMARLGHPAGEKGIAEGCRSFGGLQIIANNSSLSPEEIVTNAPPTQIFGWQLYVQLNRQLSENMLARVNWLDRIKFIVLTLDAPVSGKREDDERINIQANTAASVSTQLFAGTDPSLTWAETLRWLSQHTTKPIVLKGIQTHEDATLAAQYAPLVRGIVLSNHGGRSLDTAPPAVHTLLELRRYCPDVFDKVEVWVDGGIRRGTDAVKALCLGAKAVGIGRPALWGLAAGGVDGVERTLQILSDEMKTCMRLLGVKEVGDLGPQHINTAILQQQIYGGTSHLGLMKGKL</sequence>
<evidence type="ECO:0000256" key="20">
    <source>
        <dbReference type="ARBA" id="ARBA00061589"/>
    </source>
</evidence>
<dbReference type="Pfam" id="PF01070">
    <property type="entry name" value="FMN_dh"/>
    <property type="match status" value="1"/>
</dbReference>
<dbReference type="STRING" id="27334.A0A0A2JG85"/>
<dbReference type="InterPro" id="IPR011701">
    <property type="entry name" value="MFS"/>
</dbReference>
<keyword evidence="15" id="KW-0408">Iron</keyword>
<feature type="transmembrane region" description="Helical" evidence="24">
    <location>
        <begin position="350"/>
        <end position="370"/>
    </location>
</feature>
<dbReference type="GeneID" id="27675023"/>
<keyword evidence="12" id="KW-0479">Metal-binding</keyword>
<keyword evidence="9" id="KW-0285">Flavoprotein</keyword>
<evidence type="ECO:0000256" key="14">
    <source>
        <dbReference type="ARBA" id="ARBA00023002"/>
    </source>
</evidence>
<feature type="transmembrane region" description="Helical" evidence="24">
    <location>
        <begin position="238"/>
        <end position="257"/>
    </location>
</feature>
<evidence type="ECO:0000256" key="5">
    <source>
        <dbReference type="ARBA" id="ARBA00008335"/>
    </source>
</evidence>
<keyword evidence="16" id="KW-0496">Mitochondrion</keyword>
<dbReference type="AlphaFoldDB" id="A0A0A2JG85"/>
<feature type="domain" description="FMN hydroxy acid dehydrogenase" evidence="27">
    <location>
        <begin position="590"/>
        <end position="941"/>
    </location>
</feature>
<name>A0A0A2JG85_PENEN</name>
<evidence type="ECO:0000256" key="15">
    <source>
        <dbReference type="ARBA" id="ARBA00023004"/>
    </source>
</evidence>
<dbReference type="Proteomes" id="UP000030143">
    <property type="component" value="Unassembled WGS sequence"/>
</dbReference>
<dbReference type="GO" id="GO:0005758">
    <property type="term" value="C:mitochondrial intermembrane space"/>
    <property type="evidence" value="ECO:0007669"/>
    <property type="project" value="UniProtKB-SubCell"/>
</dbReference>
<dbReference type="HOGENOM" id="CLU_012262_0_0_1"/>
<evidence type="ECO:0000256" key="6">
    <source>
        <dbReference type="ARBA" id="ARBA00011881"/>
    </source>
</evidence>
<evidence type="ECO:0000256" key="2">
    <source>
        <dbReference type="ARBA" id="ARBA00001970"/>
    </source>
</evidence>
<dbReference type="Gene3D" id="3.20.20.70">
    <property type="entry name" value="Aldolase class I"/>
    <property type="match status" value="1"/>
</dbReference>
<evidence type="ECO:0000256" key="7">
    <source>
        <dbReference type="ARBA" id="ARBA00022448"/>
    </source>
</evidence>
<evidence type="ECO:0000256" key="23">
    <source>
        <dbReference type="SAM" id="MobiDB-lite"/>
    </source>
</evidence>
<evidence type="ECO:0000313" key="29">
    <source>
        <dbReference type="Proteomes" id="UP000030143"/>
    </source>
</evidence>
<evidence type="ECO:0000256" key="12">
    <source>
        <dbReference type="ARBA" id="ARBA00022723"/>
    </source>
</evidence>
<protein>
    <recommendedName>
        <fullName evidence="22">L-lactate dehydrogenase (cytochrome)</fullName>
        <ecNumber evidence="21">1.1.2.3</ecNumber>
    </recommendedName>
</protein>
<dbReference type="PROSITE" id="PS50255">
    <property type="entry name" value="CYTOCHROME_B5_2"/>
    <property type="match status" value="1"/>
</dbReference>
<evidence type="ECO:0000256" key="18">
    <source>
        <dbReference type="ARBA" id="ARBA00052399"/>
    </source>
</evidence>
<evidence type="ECO:0000256" key="16">
    <source>
        <dbReference type="ARBA" id="ARBA00023128"/>
    </source>
</evidence>
<dbReference type="EMBL" id="JQFZ01000245">
    <property type="protein sequence ID" value="KGO53801.1"/>
    <property type="molecule type" value="Genomic_DNA"/>
</dbReference>
<gene>
    <name evidence="28" type="ORF">PEX2_023290</name>
</gene>
<feature type="domain" description="Major facilitator superfamily (MFS) profile" evidence="26">
    <location>
        <begin position="69"/>
        <end position="528"/>
    </location>
</feature>
<evidence type="ECO:0000256" key="4">
    <source>
        <dbReference type="ARBA" id="ARBA00004569"/>
    </source>
</evidence>
<dbReference type="PANTHER" id="PTHR10578">
    <property type="entry name" value="S -2-HYDROXY-ACID OXIDASE-RELATED"/>
    <property type="match status" value="1"/>
</dbReference>
<dbReference type="RefSeq" id="XP_016596348.1">
    <property type="nucleotide sequence ID" value="XM_016739604.1"/>
</dbReference>
<dbReference type="GO" id="GO:0016020">
    <property type="term" value="C:membrane"/>
    <property type="evidence" value="ECO:0007669"/>
    <property type="project" value="UniProtKB-SubCell"/>
</dbReference>
<feature type="transmembrane region" description="Helical" evidence="24">
    <location>
        <begin position="417"/>
        <end position="436"/>
    </location>
</feature>
<evidence type="ECO:0000256" key="8">
    <source>
        <dbReference type="ARBA" id="ARBA00022617"/>
    </source>
</evidence>
<dbReference type="Gene3D" id="1.20.1250.20">
    <property type="entry name" value="MFS general substrate transporter like domains"/>
    <property type="match status" value="1"/>
</dbReference>
<evidence type="ECO:0000259" key="25">
    <source>
        <dbReference type="PROSITE" id="PS50255"/>
    </source>
</evidence>
<dbReference type="GO" id="GO:0004460">
    <property type="term" value="F:L-lactate dehydrogenase (cytochrome) activity"/>
    <property type="evidence" value="ECO:0007669"/>
    <property type="project" value="UniProtKB-EC"/>
</dbReference>
<feature type="transmembrane region" description="Helical" evidence="24">
    <location>
        <begin position="391"/>
        <end position="411"/>
    </location>
</feature>
<dbReference type="Pfam" id="PF07690">
    <property type="entry name" value="MFS_1"/>
    <property type="match status" value="1"/>
</dbReference>
<feature type="domain" description="Cytochrome b5 heme-binding" evidence="25">
    <location>
        <begin position="512"/>
        <end position="573"/>
    </location>
</feature>
<comment type="catalytic activity">
    <reaction evidence="18">
        <text>(S)-lactate + 2 Fe(III)-[cytochrome c] = 2 Fe(II)-[cytochrome c] + pyruvate + 2 H(+)</text>
        <dbReference type="Rhea" id="RHEA:19909"/>
        <dbReference type="Rhea" id="RHEA-COMP:10350"/>
        <dbReference type="Rhea" id="RHEA-COMP:14399"/>
        <dbReference type="ChEBI" id="CHEBI:15361"/>
        <dbReference type="ChEBI" id="CHEBI:15378"/>
        <dbReference type="ChEBI" id="CHEBI:16651"/>
        <dbReference type="ChEBI" id="CHEBI:29033"/>
        <dbReference type="ChEBI" id="CHEBI:29034"/>
        <dbReference type="EC" id="1.1.2.3"/>
    </reaction>
    <physiologicalReaction direction="left-to-right" evidence="18">
        <dbReference type="Rhea" id="RHEA:19910"/>
    </physiologicalReaction>
</comment>
<evidence type="ECO:0000313" key="28">
    <source>
        <dbReference type="EMBL" id="KGO53801.1"/>
    </source>
</evidence>
<dbReference type="PANTHER" id="PTHR10578:SF82">
    <property type="entry name" value="CYTOCHROME B2, PUTATIVE (AFU_ORTHOLOGUE AFUA_1G07200)-RELATED"/>
    <property type="match status" value="1"/>
</dbReference>
<dbReference type="InterPro" id="IPR037396">
    <property type="entry name" value="FMN_HAD"/>
</dbReference>
<accession>A0A0A2JG85</accession>
<keyword evidence="29" id="KW-1185">Reference proteome</keyword>
<dbReference type="SUPFAM" id="SSF51395">
    <property type="entry name" value="FMN-linked oxidoreductases"/>
    <property type="match status" value="1"/>
</dbReference>
<evidence type="ECO:0000256" key="3">
    <source>
        <dbReference type="ARBA" id="ARBA00004141"/>
    </source>
</evidence>
<feature type="region of interest" description="Disordered" evidence="23">
    <location>
        <begin position="1"/>
        <end position="20"/>
    </location>
</feature>
<dbReference type="FunFam" id="1.20.1250.20:FF:000171">
    <property type="entry name" value="MFS general substrate transporter"/>
    <property type="match status" value="1"/>
</dbReference>
<feature type="compositionally biased region" description="Basic and acidic residues" evidence="23">
    <location>
        <begin position="1"/>
        <end position="10"/>
    </location>
</feature>
<dbReference type="InterPro" id="IPR001199">
    <property type="entry name" value="Cyt_B5-like_heme/steroid-bd"/>
</dbReference>
<comment type="subunit">
    <text evidence="6">Homotetramer.</text>
</comment>
<dbReference type="SUPFAM" id="SSF55856">
    <property type="entry name" value="Cytochrome b5-like heme/steroid binding domain"/>
    <property type="match status" value="1"/>
</dbReference>
<comment type="cofactor">
    <cofactor evidence="1">
        <name>FMN</name>
        <dbReference type="ChEBI" id="CHEBI:58210"/>
    </cofactor>
</comment>
<comment type="cofactor">
    <cofactor evidence="2">
        <name>heme b</name>
        <dbReference type="ChEBI" id="CHEBI:60344"/>
    </cofactor>
</comment>
<keyword evidence="13 24" id="KW-1133">Transmembrane helix</keyword>
<evidence type="ECO:0000256" key="17">
    <source>
        <dbReference type="ARBA" id="ARBA00023136"/>
    </source>
</evidence>
<reference evidence="28 29" key="1">
    <citation type="journal article" date="2015" name="Mol. Plant Microbe Interact.">
        <title>Genome, transcriptome, and functional analyses of Penicillium expansum provide new insights into secondary metabolism and pathogenicity.</title>
        <authorList>
            <person name="Ballester A.R."/>
            <person name="Marcet-Houben M."/>
            <person name="Levin E."/>
            <person name="Sela N."/>
            <person name="Selma-Lazaro C."/>
            <person name="Carmona L."/>
            <person name="Wisniewski M."/>
            <person name="Droby S."/>
            <person name="Gonzalez-Candelas L."/>
            <person name="Gabaldon T."/>
        </authorList>
    </citation>
    <scope>NUCLEOTIDE SEQUENCE [LARGE SCALE GENOMIC DNA]</scope>
    <source>
        <strain evidence="28 29">MD-8</strain>
    </source>
</reference>
<evidence type="ECO:0000259" key="26">
    <source>
        <dbReference type="PROSITE" id="PS50850"/>
    </source>
</evidence>
<dbReference type="Pfam" id="PF00173">
    <property type="entry name" value="Cyt-b5"/>
    <property type="match status" value="1"/>
</dbReference>